<evidence type="ECO:0000256" key="6">
    <source>
        <dbReference type="ARBA" id="ARBA00022448"/>
    </source>
</evidence>
<keyword evidence="7 17" id="KW-0679">Respiratory chain</keyword>
<evidence type="ECO:0000256" key="7">
    <source>
        <dbReference type="ARBA" id="ARBA00022660"/>
    </source>
</evidence>
<evidence type="ECO:0000256" key="16">
    <source>
        <dbReference type="ARBA" id="ARBA00049551"/>
    </source>
</evidence>
<dbReference type="PANTHER" id="PTHR43507">
    <property type="entry name" value="NADH-UBIQUINONE OXIDOREDUCTASE CHAIN 4"/>
    <property type="match status" value="1"/>
</dbReference>
<evidence type="ECO:0000256" key="13">
    <source>
        <dbReference type="ARBA" id="ARBA00023075"/>
    </source>
</evidence>
<dbReference type="GO" id="GO:0031966">
    <property type="term" value="C:mitochondrial membrane"/>
    <property type="evidence" value="ECO:0007669"/>
    <property type="project" value="UniProtKB-SubCell"/>
</dbReference>
<feature type="transmembrane region" description="Helical" evidence="17">
    <location>
        <begin position="139"/>
        <end position="160"/>
    </location>
</feature>
<keyword evidence="10 17" id="KW-0249">Electron transport</keyword>
<proteinExistence type="inferred from homology"/>
<evidence type="ECO:0000256" key="15">
    <source>
        <dbReference type="ARBA" id="ARBA00023136"/>
    </source>
</evidence>
<comment type="subcellular location">
    <subcellularLocation>
        <location evidence="2 17">Mitochondrion membrane</location>
        <topology evidence="2 17">Multi-pass membrane protein</topology>
    </subcellularLocation>
</comment>
<dbReference type="Pfam" id="PF01059">
    <property type="entry name" value="Oxidored_q5_N"/>
    <property type="match status" value="1"/>
</dbReference>
<keyword evidence="14 17" id="KW-0496">Mitochondrion</keyword>
<evidence type="ECO:0000256" key="12">
    <source>
        <dbReference type="ARBA" id="ARBA00023027"/>
    </source>
</evidence>
<evidence type="ECO:0000256" key="2">
    <source>
        <dbReference type="ARBA" id="ARBA00004225"/>
    </source>
</evidence>
<keyword evidence="9" id="KW-1278">Translocase</keyword>
<evidence type="ECO:0000256" key="1">
    <source>
        <dbReference type="ARBA" id="ARBA00003257"/>
    </source>
</evidence>
<dbReference type="PANTHER" id="PTHR43507:SF20">
    <property type="entry name" value="NADH-UBIQUINONE OXIDOREDUCTASE CHAIN 4"/>
    <property type="match status" value="1"/>
</dbReference>
<keyword evidence="15 17" id="KW-0472">Membrane</keyword>
<feature type="transmembrane region" description="Helical" evidence="17">
    <location>
        <begin position="367"/>
        <end position="399"/>
    </location>
</feature>
<comment type="function">
    <text evidence="1">Core subunit of the mitochondrial membrane respiratory chain NADH dehydrogenase (Complex I) that is believed to belong to the minimal assembly required for catalysis. Complex I functions in the transfer of electrons from NADH to the respiratory chain. The immediate electron acceptor for the enzyme is believed to be ubiquinone.</text>
</comment>
<keyword evidence="12 17" id="KW-0520">NAD</keyword>
<feature type="transmembrane region" description="Helical" evidence="17">
    <location>
        <begin position="271"/>
        <end position="289"/>
    </location>
</feature>
<evidence type="ECO:0000256" key="5">
    <source>
        <dbReference type="ARBA" id="ARBA00021006"/>
    </source>
</evidence>
<dbReference type="AlphaFoldDB" id="A0A3S5XHQ1"/>
<dbReference type="GO" id="GO:0003954">
    <property type="term" value="F:NADH dehydrogenase activity"/>
    <property type="evidence" value="ECO:0007669"/>
    <property type="project" value="TreeGrafter"/>
</dbReference>
<dbReference type="GO" id="GO:0008137">
    <property type="term" value="F:NADH dehydrogenase (ubiquinone) activity"/>
    <property type="evidence" value="ECO:0007669"/>
    <property type="project" value="UniProtKB-UniRule"/>
</dbReference>
<feature type="domain" description="NADH:quinone oxidoreductase/Mrp antiporter transmembrane" evidence="18">
    <location>
        <begin position="108"/>
        <end position="384"/>
    </location>
</feature>
<dbReference type="EC" id="7.1.1.2" evidence="4 17"/>
<feature type="domain" description="NADH:ubiquinone oxidoreductase chain 4 N-terminal" evidence="19">
    <location>
        <begin position="1"/>
        <end position="102"/>
    </location>
</feature>
<geneLocation type="mitochondrion" evidence="20"/>
<dbReference type="InterPro" id="IPR001750">
    <property type="entry name" value="ND/Mrp_TM"/>
</dbReference>
<feature type="transmembrane region" description="Helical" evidence="17">
    <location>
        <begin position="180"/>
        <end position="202"/>
    </location>
</feature>
<feature type="transmembrane region" description="Helical" evidence="17">
    <location>
        <begin position="113"/>
        <end position="132"/>
    </location>
</feature>
<feature type="transmembrane region" description="Helical" evidence="17">
    <location>
        <begin position="295"/>
        <end position="316"/>
    </location>
</feature>
<dbReference type="GO" id="GO:0042773">
    <property type="term" value="P:ATP synthesis coupled electron transport"/>
    <property type="evidence" value="ECO:0007669"/>
    <property type="project" value="InterPro"/>
</dbReference>
<comment type="function">
    <text evidence="17">Core subunit of the mitochondrial membrane respiratory chain NADH dehydrogenase (Complex I) which catalyzes electron transfer from NADH through the respiratory chain, using ubiquinone as an electron acceptor. Essential for the catalytic activity and assembly of complex I.</text>
</comment>
<evidence type="ECO:0000256" key="9">
    <source>
        <dbReference type="ARBA" id="ARBA00022967"/>
    </source>
</evidence>
<name>A0A3S5XHQ1_9HEMI</name>
<keyword evidence="13 17" id="KW-0830">Ubiquinone</keyword>
<evidence type="ECO:0000256" key="4">
    <source>
        <dbReference type="ARBA" id="ARBA00012944"/>
    </source>
</evidence>
<keyword evidence="11 17" id="KW-1133">Transmembrane helix</keyword>
<protein>
    <recommendedName>
        <fullName evidence="5 17">NADH-ubiquinone oxidoreductase chain 4</fullName>
        <ecNumber evidence="4 17">7.1.1.2</ecNumber>
    </recommendedName>
</protein>
<comment type="catalytic activity">
    <reaction evidence="16 17">
        <text>a ubiquinone + NADH + 5 H(+)(in) = a ubiquinol + NAD(+) + 4 H(+)(out)</text>
        <dbReference type="Rhea" id="RHEA:29091"/>
        <dbReference type="Rhea" id="RHEA-COMP:9565"/>
        <dbReference type="Rhea" id="RHEA-COMP:9566"/>
        <dbReference type="ChEBI" id="CHEBI:15378"/>
        <dbReference type="ChEBI" id="CHEBI:16389"/>
        <dbReference type="ChEBI" id="CHEBI:17976"/>
        <dbReference type="ChEBI" id="CHEBI:57540"/>
        <dbReference type="ChEBI" id="CHEBI:57945"/>
        <dbReference type="EC" id="7.1.1.2"/>
    </reaction>
</comment>
<feature type="transmembrane region" description="Helical" evidence="17">
    <location>
        <begin position="209"/>
        <end position="230"/>
    </location>
</feature>
<feature type="transmembrane region" description="Helical" evidence="17">
    <location>
        <begin position="89"/>
        <end position="107"/>
    </location>
</feature>
<feature type="transmembrane region" description="Helical" evidence="17">
    <location>
        <begin position="420"/>
        <end position="440"/>
    </location>
</feature>
<feature type="transmembrane region" description="Helical" evidence="17">
    <location>
        <begin position="236"/>
        <end position="264"/>
    </location>
</feature>
<keyword evidence="6 17" id="KW-0813">Transport</keyword>
<evidence type="ECO:0000256" key="3">
    <source>
        <dbReference type="ARBA" id="ARBA00009025"/>
    </source>
</evidence>
<dbReference type="GO" id="GO:0048039">
    <property type="term" value="F:ubiquinone binding"/>
    <property type="evidence" value="ECO:0007669"/>
    <property type="project" value="TreeGrafter"/>
</dbReference>
<dbReference type="InterPro" id="IPR003918">
    <property type="entry name" value="NADH_UbQ_OxRdtase"/>
</dbReference>
<evidence type="ECO:0000313" key="20">
    <source>
        <dbReference type="EMBL" id="AZZ89122.1"/>
    </source>
</evidence>
<evidence type="ECO:0000256" key="17">
    <source>
        <dbReference type="RuleBase" id="RU003297"/>
    </source>
</evidence>
<evidence type="ECO:0000256" key="14">
    <source>
        <dbReference type="ARBA" id="ARBA00023128"/>
    </source>
</evidence>
<dbReference type="PRINTS" id="PR01437">
    <property type="entry name" value="NUOXDRDTASE4"/>
</dbReference>
<reference evidence="20" key="1">
    <citation type="submission" date="2018-05" db="EMBL/GenBank/DDBJ databases">
        <title>Complete sequence and characterization of the mitochondrial genome of Achilidae,using next generation sequencing.</title>
        <authorList>
            <person name="Xu S."/>
        </authorList>
    </citation>
    <scope>NUCLEOTIDE SEQUENCE</scope>
</reference>
<keyword evidence="8 17" id="KW-0812">Transmembrane</keyword>
<gene>
    <name evidence="20" type="primary">nad4</name>
</gene>
<evidence type="ECO:0000256" key="8">
    <source>
        <dbReference type="ARBA" id="ARBA00022692"/>
    </source>
</evidence>
<feature type="transmembrane region" description="Helical" evidence="17">
    <location>
        <begin position="20"/>
        <end position="38"/>
    </location>
</feature>
<evidence type="ECO:0000259" key="19">
    <source>
        <dbReference type="Pfam" id="PF01059"/>
    </source>
</evidence>
<evidence type="ECO:0000259" key="18">
    <source>
        <dbReference type="Pfam" id="PF00361"/>
    </source>
</evidence>
<feature type="transmembrane region" description="Helical" evidence="17">
    <location>
        <begin position="58"/>
        <end position="77"/>
    </location>
</feature>
<dbReference type="GO" id="GO:0015990">
    <property type="term" value="P:electron transport coupled proton transport"/>
    <property type="evidence" value="ECO:0007669"/>
    <property type="project" value="TreeGrafter"/>
</dbReference>
<organism evidence="20">
    <name type="scientific">Magadhaideus sp. n. SX-2018</name>
    <dbReference type="NCBI Taxonomy" id="2220057"/>
    <lineage>
        <taxon>Eukaryota</taxon>
        <taxon>Metazoa</taxon>
        <taxon>Ecdysozoa</taxon>
        <taxon>Arthropoda</taxon>
        <taxon>Hexapoda</taxon>
        <taxon>Insecta</taxon>
        <taxon>Pterygota</taxon>
        <taxon>Neoptera</taxon>
        <taxon>Paraneoptera</taxon>
        <taxon>Hemiptera</taxon>
        <taxon>Auchenorrhyncha</taxon>
        <taxon>Fulgoroidea</taxon>
        <taxon>Achilidae</taxon>
        <taxon>Magadhaideus</taxon>
    </lineage>
</organism>
<sequence length="441" mass="51754">MLKFIFYIAFLTPICVFSKVYLYLYLVFFFFFFFFFSFFTEFDFFCLVSYDYGLDSVSFIFCCLSIWICLLMLLSVFSTLSSSFNLNYFLLYLNFLLFMLLMVFIVFDFFQFYFFFECSLIPVFLSIFGWGYQPERLKAGFFIIFYTLFASFPFLISIFYVVNNFGCFNFFFSFFLVDNFLMFFILFSFLVSFPLFGVHLWLPSAHVEAPVMGSMILAGVMLKLGGYGLIRCLKFLYFYFFCYGYFYICLSLFGCLFVSLFCLIQSDLKILIAYSSVCHMSVVISGIFTMTSLGVLGSLVFMVGHGFVSSGLFYLVGLVYERLGSRSFFLLSGLIGILPSMTFYWFMFCVMNMSCPPSINLFSEICIVISLVSWSFMTVYFLIFILFFSACYSLMIFSFSQHGESSYLLKFFCSCNVREYYVLFLHMFPVFTIVLSMDFFF</sequence>
<accession>A0A3S5XHQ1</accession>
<dbReference type="EMBL" id="MH324928">
    <property type="protein sequence ID" value="AZZ89122.1"/>
    <property type="molecule type" value="Genomic_DNA"/>
</dbReference>
<feature type="transmembrane region" description="Helical" evidence="17">
    <location>
        <begin position="328"/>
        <end position="347"/>
    </location>
</feature>
<evidence type="ECO:0000256" key="11">
    <source>
        <dbReference type="ARBA" id="ARBA00022989"/>
    </source>
</evidence>
<comment type="similarity">
    <text evidence="3 17">Belongs to the complex I subunit 4 family.</text>
</comment>
<dbReference type="InterPro" id="IPR000260">
    <property type="entry name" value="NADH4_N"/>
</dbReference>
<dbReference type="Pfam" id="PF00361">
    <property type="entry name" value="Proton_antipo_M"/>
    <property type="match status" value="1"/>
</dbReference>
<evidence type="ECO:0000256" key="10">
    <source>
        <dbReference type="ARBA" id="ARBA00022982"/>
    </source>
</evidence>